<dbReference type="RefSeq" id="WP_142047419.1">
    <property type="nucleotide sequence ID" value="NZ_VFPA01000001.1"/>
</dbReference>
<dbReference type="PANTHER" id="PTHR39428:SF1">
    <property type="entry name" value="F420H(2)-DEPENDENT QUINONE REDUCTASE RV1261C"/>
    <property type="match status" value="1"/>
</dbReference>
<evidence type="ECO:0000256" key="2">
    <source>
        <dbReference type="ARBA" id="ARBA00049106"/>
    </source>
</evidence>
<dbReference type="InterPro" id="IPR012349">
    <property type="entry name" value="Split_barrel_FMN-bd"/>
</dbReference>
<dbReference type="AlphaFoldDB" id="A0A543DW55"/>
<name>A0A543DW55_9PSEU</name>
<evidence type="ECO:0000313" key="3">
    <source>
        <dbReference type="EMBL" id="TQM13577.1"/>
    </source>
</evidence>
<dbReference type="Gene3D" id="2.30.110.10">
    <property type="entry name" value="Electron Transport, Fmn-binding Protein, Chain A"/>
    <property type="match status" value="1"/>
</dbReference>
<dbReference type="SUPFAM" id="SSF50475">
    <property type="entry name" value="FMN-binding split barrel"/>
    <property type="match status" value="1"/>
</dbReference>
<comment type="similarity">
    <text evidence="1">Belongs to the F420H(2)-dependent quinone reductase family.</text>
</comment>
<proteinExistence type="inferred from homology"/>
<keyword evidence="4" id="KW-1185">Reference proteome</keyword>
<dbReference type="InterPro" id="IPR004378">
    <property type="entry name" value="F420H2_quin_Rdtase"/>
</dbReference>
<dbReference type="EMBL" id="VFPA01000001">
    <property type="protein sequence ID" value="TQM13577.1"/>
    <property type="molecule type" value="Genomic_DNA"/>
</dbReference>
<dbReference type="Pfam" id="PF04075">
    <property type="entry name" value="F420H2_quin_red"/>
    <property type="match status" value="1"/>
</dbReference>
<evidence type="ECO:0000256" key="1">
    <source>
        <dbReference type="ARBA" id="ARBA00008710"/>
    </source>
</evidence>
<dbReference type="GO" id="GO:0070967">
    <property type="term" value="F:coenzyme F420 binding"/>
    <property type="evidence" value="ECO:0007669"/>
    <property type="project" value="TreeGrafter"/>
</dbReference>
<dbReference type="PANTHER" id="PTHR39428">
    <property type="entry name" value="F420H(2)-DEPENDENT QUINONE REDUCTASE RV1261C"/>
    <property type="match status" value="1"/>
</dbReference>
<sequence length="152" mass="17033">MNDSSRPVVDSPEPSVAEHVQRYLATDGASGYREGGMPNLLLTTVGRRTGTPRRTALFFDEDDGRYVLVASHFAGGPRHPSWYLNLVANPDVQVQVRRERFAARARTATGAERERLWRQMVAKFPPYRTYQAHSTRVIPVVVLERVGQRGAG</sequence>
<reference evidence="3 4" key="1">
    <citation type="submission" date="2019-06" db="EMBL/GenBank/DDBJ databases">
        <title>Sequencing the genomes of 1000 actinobacteria strains.</title>
        <authorList>
            <person name="Klenk H.-P."/>
        </authorList>
    </citation>
    <scope>NUCLEOTIDE SEQUENCE [LARGE SCALE GENOMIC DNA]</scope>
    <source>
        <strain evidence="3 4">DSM 45301</strain>
    </source>
</reference>
<dbReference type="GO" id="GO:0005886">
    <property type="term" value="C:plasma membrane"/>
    <property type="evidence" value="ECO:0007669"/>
    <property type="project" value="TreeGrafter"/>
</dbReference>
<dbReference type="OrthoDB" id="8225825at2"/>
<dbReference type="Proteomes" id="UP000315677">
    <property type="component" value="Unassembled WGS sequence"/>
</dbReference>
<evidence type="ECO:0000313" key="4">
    <source>
        <dbReference type="Proteomes" id="UP000315677"/>
    </source>
</evidence>
<accession>A0A543DW55</accession>
<gene>
    <name evidence="3" type="ORF">FB558_0328</name>
</gene>
<comment type="caution">
    <text evidence="3">The sequence shown here is derived from an EMBL/GenBank/DDBJ whole genome shotgun (WGS) entry which is preliminary data.</text>
</comment>
<dbReference type="GO" id="GO:0016491">
    <property type="term" value="F:oxidoreductase activity"/>
    <property type="evidence" value="ECO:0007669"/>
    <property type="project" value="InterPro"/>
</dbReference>
<organism evidence="3 4">
    <name type="scientific">Pseudonocardia kunmingensis</name>
    <dbReference type="NCBI Taxonomy" id="630975"/>
    <lineage>
        <taxon>Bacteria</taxon>
        <taxon>Bacillati</taxon>
        <taxon>Actinomycetota</taxon>
        <taxon>Actinomycetes</taxon>
        <taxon>Pseudonocardiales</taxon>
        <taxon>Pseudonocardiaceae</taxon>
        <taxon>Pseudonocardia</taxon>
    </lineage>
</organism>
<protein>
    <submittedName>
        <fullName evidence="3">Deazaflavin-dependent oxidoreductase (Nitroreductase family)</fullName>
    </submittedName>
</protein>
<dbReference type="NCBIfam" id="TIGR00026">
    <property type="entry name" value="hi_GC_TIGR00026"/>
    <property type="match status" value="1"/>
</dbReference>
<comment type="catalytic activity">
    <reaction evidence="2">
        <text>oxidized coenzyme F420-(gamma-L-Glu)(n) + a quinol + H(+) = reduced coenzyme F420-(gamma-L-Glu)(n) + a quinone</text>
        <dbReference type="Rhea" id="RHEA:39663"/>
        <dbReference type="Rhea" id="RHEA-COMP:12939"/>
        <dbReference type="Rhea" id="RHEA-COMP:14378"/>
        <dbReference type="ChEBI" id="CHEBI:15378"/>
        <dbReference type="ChEBI" id="CHEBI:24646"/>
        <dbReference type="ChEBI" id="CHEBI:132124"/>
        <dbReference type="ChEBI" id="CHEBI:133980"/>
        <dbReference type="ChEBI" id="CHEBI:139511"/>
    </reaction>
</comment>